<dbReference type="AlphaFoldDB" id="A0A4V2SW89"/>
<protein>
    <recommendedName>
        <fullName evidence="4">DoxX-like protein</fullName>
    </recommendedName>
</protein>
<evidence type="ECO:0000256" key="1">
    <source>
        <dbReference type="SAM" id="Phobius"/>
    </source>
</evidence>
<sequence length="144" mass="15024">MPDNSEPWHLMPVAILATLWHLAGAADYLLTQYNVAPYLVLFTQPQSAFFTALPALADAAWATAVWGGLLGAVLLFLRSGIAPWVLGIAAFGLVVLGTYLIGFAAPSLAELTGIGGPVLMGTACAVSLGFYVYARQMRVAGALG</sequence>
<keyword evidence="1" id="KW-0812">Transmembrane</keyword>
<dbReference type="OrthoDB" id="5801787at2"/>
<gene>
    <name evidence="2" type="ORF">EV663_105134</name>
</gene>
<evidence type="ECO:0000313" key="2">
    <source>
        <dbReference type="EMBL" id="TCP61416.1"/>
    </source>
</evidence>
<feature type="transmembrane region" description="Helical" evidence="1">
    <location>
        <begin position="111"/>
        <end position="134"/>
    </location>
</feature>
<keyword evidence="3" id="KW-1185">Reference proteome</keyword>
<feature type="transmembrane region" description="Helical" evidence="1">
    <location>
        <begin position="49"/>
        <end position="77"/>
    </location>
</feature>
<dbReference type="Proteomes" id="UP000295050">
    <property type="component" value="Unassembled WGS sequence"/>
</dbReference>
<accession>A0A4V2SW89</accession>
<reference evidence="2 3" key="1">
    <citation type="submission" date="2019-03" db="EMBL/GenBank/DDBJ databases">
        <title>Genomic Encyclopedia of Type Strains, Phase IV (KMG-IV): sequencing the most valuable type-strain genomes for metagenomic binning, comparative biology and taxonomic classification.</title>
        <authorList>
            <person name="Goeker M."/>
        </authorList>
    </citation>
    <scope>NUCLEOTIDE SEQUENCE [LARGE SCALE GENOMIC DNA]</scope>
    <source>
        <strain evidence="2 3">DSM 24766</strain>
    </source>
</reference>
<dbReference type="RefSeq" id="WP_132951198.1">
    <property type="nucleotide sequence ID" value="NZ_SLXU01000005.1"/>
</dbReference>
<evidence type="ECO:0008006" key="4">
    <source>
        <dbReference type="Google" id="ProtNLM"/>
    </source>
</evidence>
<dbReference type="EMBL" id="SLXU01000005">
    <property type="protein sequence ID" value="TCP61416.1"/>
    <property type="molecule type" value="Genomic_DNA"/>
</dbReference>
<proteinExistence type="predicted"/>
<evidence type="ECO:0000313" key="3">
    <source>
        <dbReference type="Proteomes" id="UP000295050"/>
    </source>
</evidence>
<keyword evidence="1" id="KW-1133">Transmembrane helix</keyword>
<comment type="caution">
    <text evidence="2">The sequence shown here is derived from an EMBL/GenBank/DDBJ whole genome shotgun (WGS) entry which is preliminary data.</text>
</comment>
<keyword evidence="1" id="KW-0472">Membrane</keyword>
<feature type="transmembrane region" description="Helical" evidence="1">
    <location>
        <begin position="84"/>
        <end position="105"/>
    </location>
</feature>
<name>A0A4V2SW89_9RHOB</name>
<organism evidence="2 3">
    <name type="scientific">Rhodovulum bhavnagarense</name>
    <dbReference type="NCBI Taxonomy" id="992286"/>
    <lineage>
        <taxon>Bacteria</taxon>
        <taxon>Pseudomonadati</taxon>
        <taxon>Pseudomonadota</taxon>
        <taxon>Alphaproteobacteria</taxon>
        <taxon>Rhodobacterales</taxon>
        <taxon>Paracoccaceae</taxon>
        <taxon>Rhodovulum</taxon>
    </lineage>
</organism>